<dbReference type="EMBL" id="GGEC01067054">
    <property type="protein sequence ID" value="MBX47538.1"/>
    <property type="molecule type" value="Transcribed_RNA"/>
</dbReference>
<organism evidence="1">
    <name type="scientific">Rhizophora mucronata</name>
    <name type="common">Asiatic mangrove</name>
    <dbReference type="NCBI Taxonomy" id="61149"/>
    <lineage>
        <taxon>Eukaryota</taxon>
        <taxon>Viridiplantae</taxon>
        <taxon>Streptophyta</taxon>
        <taxon>Embryophyta</taxon>
        <taxon>Tracheophyta</taxon>
        <taxon>Spermatophyta</taxon>
        <taxon>Magnoliopsida</taxon>
        <taxon>eudicotyledons</taxon>
        <taxon>Gunneridae</taxon>
        <taxon>Pentapetalae</taxon>
        <taxon>rosids</taxon>
        <taxon>fabids</taxon>
        <taxon>Malpighiales</taxon>
        <taxon>Rhizophoraceae</taxon>
        <taxon>Rhizophora</taxon>
    </lineage>
</organism>
<protein>
    <submittedName>
        <fullName evidence="1">Uncharacterized protein</fullName>
    </submittedName>
</protein>
<name>A0A2P2NYE6_RHIMU</name>
<proteinExistence type="predicted"/>
<evidence type="ECO:0000313" key="1">
    <source>
        <dbReference type="EMBL" id="MBX47538.1"/>
    </source>
</evidence>
<accession>A0A2P2NYE6</accession>
<sequence length="12" mass="1589">MPYLIPEYLFRF</sequence>
<reference evidence="1" key="1">
    <citation type="submission" date="2018-02" db="EMBL/GenBank/DDBJ databases">
        <title>Rhizophora mucronata_Transcriptome.</title>
        <authorList>
            <person name="Meera S.P."/>
            <person name="Sreeshan A."/>
            <person name="Augustine A."/>
        </authorList>
    </citation>
    <scope>NUCLEOTIDE SEQUENCE</scope>
    <source>
        <tissue evidence="1">Leaf</tissue>
    </source>
</reference>